<keyword evidence="1" id="KW-1133">Transmembrane helix</keyword>
<gene>
    <name evidence="3" type="ORF">EXJ73_01985</name>
</gene>
<proteinExistence type="predicted"/>
<dbReference type="Proteomes" id="UP001152766">
    <property type="component" value="Unassembled WGS sequence"/>
</dbReference>
<keyword evidence="1" id="KW-0812">Transmembrane</keyword>
<dbReference type="EMBL" id="SGUG01000002">
    <property type="protein sequence ID" value="MDG0861244.1"/>
    <property type="molecule type" value="Genomic_DNA"/>
</dbReference>
<evidence type="ECO:0000256" key="1">
    <source>
        <dbReference type="SAM" id="Phobius"/>
    </source>
</evidence>
<dbReference type="InterPro" id="IPR025235">
    <property type="entry name" value="DUF4178"/>
</dbReference>
<keyword evidence="4" id="KW-1185">Reference proteome</keyword>
<sequence length="532" mass="56886">MAEQAQRRWRAACPNCGAPVEFASAASASAVCGFCRSTLLRSGDTLSRIGQSAEIFEDYSPLQLGSTGRWMGAGFSVVGRMQRGSELGNWNEWHLLFDTGGDATRIAWLSEDNGQFVISLEAPLAERPPEAPGVGLPLTVAGQRWQVAAVVDAALRAAEGELPRPPRAGRVVEVRNAQGEVGTLEYAEAGPPVWSVGRAVQLAELALQGLRTTAEGESVAEAKFTGRSIACPNCGAPLTPKLAQTKSMVCAQCHAVVDLPGFESSGDAKALGFIAQSPVLPPLIPLGHTGTLAFDGDKPLPWTVVGYQERCDIPESAEDEQSFWREYLLYNRLAGFAFLVDTREGWSLVRTLTGAPAPARGGVAWQGRSYGQRWVYGAKTTHVLGEFYWPVRLDDRVQVADFITPDGQYLLSREQQGPEITWSGGRPLPAETVQRAFGLSAPAAQFSRDASAFRSGGGNLLRNIVVGLFLIVLLFALLRACSGDDCQQYKDSFGENSNEYRQCRASSRGSGVYVGTGGGSYGGYSSGGGGHK</sequence>
<reference evidence="3" key="1">
    <citation type="submission" date="2019-02" db="EMBL/GenBank/DDBJ databases">
        <title>Draft genome of the type strain Pelomonas aquatica CCUG 52575T.</title>
        <authorList>
            <person name="Gomila M."/>
            <person name="Lalucat J."/>
        </authorList>
    </citation>
    <scope>NUCLEOTIDE SEQUENCE</scope>
    <source>
        <strain evidence="3">CCUG 52575</strain>
    </source>
</reference>
<accession>A0A9X4LDU0</accession>
<feature type="transmembrane region" description="Helical" evidence="1">
    <location>
        <begin position="460"/>
        <end position="478"/>
    </location>
</feature>
<feature type="domain" description="DUF4178" evidence="2">
    <location>
        <begin position="302"/>
        <end position="429"/>
    </location>
</feature>
<feature type="domain" description="DUF4178" evidence="2">
    <location>
        <begin position="63"/>
        <end position="201"/>
    </location>
</feature>
<dbReference type="RefSeq" id="WP_268148427.1">
    <property type="nucleotide sequence ID" value="NZ_JAPPUW010000004.1"/>
</dbReference>
<name>A0A9X4LDU0_9BURK</name>
<dbReference type="AlphaFoldDB" id="A0A9X4LDU0"/>
<protein>
    <submittedName>
        <fullName evidence="3">DUF4178 domain-containing protein</fullName>
    </submittedName>
</protein>
<evidence type="ECO:0000313" key="4">
    <source>
        <dbReference type="Proteomes" id="UP001152766"/>
    </source>
</evidence>
<evidence type="ECO:0000313" key="3">
    <source>
        <dbReference type="EMBL" id="MDG0861244.1"/>
    </source>
</evidence>
<organism evidence="3 4">
    <name type="scientific">Pelomonas aquatica</name>
    <dbReference type="NCBI Taxonomy" id="431058"/>
    <lineage>
        <taxon>Bacteria</taxon>
        <taxon>Pseudomonadati</taxon>
        <taxon>Pseudomonadota</taxon>
        <taxon>Betaproteobacteria</taxon>
        <taxon>Burkholderiales</taxon>
        <taxon>Sphaerotilaceae</taxon>
        <taxon>Roseateles</taxon>
    </lineage>
</organism>
<keyword evidence="1" id="KW-0472">Membrane</keyword>
<dbReference type="Pfam" id="PF13785">
    <property type="entry name" value="DUF4178"/>
    <property type="match status" value="2"/>
</dbReference>
<comment type="caution">
    <text evidence="3">The sequence shown here is derived from an EMBL/GenBank/DDBJ whole genome shotgun (WGS) entry which is preliminary data.</text>
</comment>
<evidence type="ECO:0000259" key="2">
    <source>
        <dbReference type="Pfam" id="PF13785"/>
    </source>
</evidence>